<dbReference type="PANTHER" id="PTHR44145">
    <property type="entry name" value="DNAJ HOMOLOG SUBFAMILY A MEMBER 3, MITOCHONDRIAL"/>
    <property type="match status" value="1"/>
</dbReference>
<dbReference type="Pfam" id="PF00226">
    <property type="entry name" value="DnaJ"/>
    <property type="match status" value="1"/>
</dbReference>
<feature type="non-terminal residue" evidence="3">
    <location>
        <position position="1"/>
    </location>
</feature>
<evidence type="ECO:0000313" key="4">
    <source>
        <dbReference type="Proteomes" id="UP000780801"/>
    </source>
</evidence>
<dbReference type="CDD" id="cd06257">
    <property type="entry name" value="DnaJ"/>
    <property type="match status" value="1"/>
</dbReference>
<evidence type="ECO:0000259" key="2">
    <source>
        <dbReference type="PROSITE" id="PS50076"/>
    </source>
</evidence>
<sequence>MSVASVLRIGSRCTISSASAATRSSTSTMSTGTVPRSFSVLSSRRLGVHHISQIGGTLKGYGQAVGCAPAVLGQQRNFHASAPTSASQQDPYSLLGVKKTASQAEIKKAYYGLAKQYHPDTNKDPAAREKFVQIQEAYEILSDEQKKAQYDEFGHAGFN</sequence>
<dbReference type="OrthoDB" id="10250354at2759"/>
<comment type="caution">
    <text evidence="3">The sequence shown here is derived from an EMBL/GenBank/DDBJ whole genome shotgun (WGS) entry which is preliminary data.</text>
</comment>
<dbReference type="SMART" id="SM00271">
    <property type="entry name" value="DnaJ"/>
    <property type="match status" value="1"/>
</dbReference>
<keyword evidence="1" id="KW-0143">Chaperone</keyword>
<dbReference type="InterPro" id="IPR018253">
    <property type="entry name" value="DnaJ_domain_CS"/>
</dbReference>
<protein>
    <recommendedName>
        <fullName evidence="2">J domain-containing protein</fullName>
    </recommendedName>
</protein>
<evidence type="ECO:0000313" key="3">
    <source>
        <dbReference type="EMBL" id="KAF9580891.1"/>
    </source>
</evidence>
<gene>
    <name evidence="3" type="ORF">BGW38_002278</name>
</gene>
<evidence type="ECO:0000256" key="1">
    <source>
        <dbReference type="ARBA" id="ARBA00023186"/>
    </source>
</evidence>
<organism evidence="3 4">
    <name type="scientific">Lunasporangiospora selenospora</name>
    <dbReference type="NCBI Taxonomy" id="979761"/>
    <lineage>
        <taxon>Eukaryota</taxon>
        <taxon>Fungi</taxon>
        <taxon>Fungi incertae sedis</taxon>
        <taxon>Mucoromycota</taxon>
        <taxon>Mortierellomycotina</taxon>
        <taxon>Mortierellomycetes</taxon>
        <taxon>Mortierellales</taxon>
        <taxon>Mortierellaceae</taxon>
        <taxon>Lunasporangiospora</taxon>
    </lineage>
</organism>
<proteinExistence type="predicted"/>
<keyword evidence="4" id="KW-1185">Reference proteome</keyword>
<dbReference type="SUPFAM" id="SSF46565">
    <property type="entry name" value="Chaperone J-domain"/>
    <property type="match status" value="1"/>
</dbReference>
<dbReference type="PANTHER" id="PTHR44145:SF3">
    <property type="entry name" value="DNAJ HOMOLOG SUBFAMILY A MEMBER 3, MITOCHONDRIAL"/>
    <property type="match status" value="1"/>
</dbReference>
<dbReference type="PROSITE" id="PS00636">
    <property type="entry name" value="DNAJ_1"/>
    <property type="match status" value="1"/>
</dbReference>
<dbReference type="PRINTS" id="PR00625">
    <property type="entry name" value="JDOMAIN"/>
</dbReference>
<dbReference type="InterPro" id="IPR036869">
    <property type="entry name" value="J_dom_sf"/>
</dbReference>
<dbReference type="Gene3D" id="1.10.287.110">
    <property type="entry name" value="DnaJ domain"/>
    <property type="match status" value="1"/>
</dbReference>
<name>A0A9P6FTG9_9FUNG</name>
<dbReference type="InterPro" id="IPR001623">
    <property type="entry name" value="DnaJ_domain"/>
</dbReference>
<dbReference type="PROSITE" id="PS50076">
    <property type="entry name" value="DNAJ_2"/>
    <property type="match status" value="1"/>
</dbReference>
<dbReference type="InterPro" id="IPR051938">
    <property type="entry name" value="Apopto_cytoskel_mod"/>
</dbReference>
<dbReference type="AlphaFoldDB" id="A0A9P6FTG9"/>
<accession>A0A9P6FTG9</accession>
<dbReference type="EMBL" id="JAABOA010001787">
    <property type="protein sequence ID" value="KAF9580891.1"/>
    <property type="molecule type" value="Genomic_DNA"/>
</dbReference>
<reference evidence="3" key="1">
    <citation type="journal article" date="2020" name="Fungal Divers.">
        <title>Resolving the Mortierellaceae phylogeny through synthesis of multi-gene phylogenetics and phylogenomics.</title>
        <authorList>
            <person name="Vandepol N."/>
            <person name="Liber J."/>
            <person name="Desiro A."/>
            <person name="Na H."/>
            <person name="Kennedy M."/>
            <person name="Barry K."/>
            <person name="Grigoriev I.V."/>
            <person name="Miller A.N."/>
            <person name="O'Donnell K."/>
            <person name="Stajich J.E."/>
            <person name="Bonito G."/>
        </authorList>
    </citation>
    <scope>NUCLEOTIDE SEQUENCE</scope>
    <source>
        <strain evidence="3">KOD1015</strain>
    </source>
</reference>
<feature type="domain" description="J" evidence="2">
    <location>
        <begin position="90"/>
        <end position="154"/>
    </location>
</feature>
<dbReference type="Proteomes" id="UP000780801">
    <property type="component" value="Unassembled WGS sequence"/>
</dbReference>